<reference evidence="2 3" key="1">
    <citation type="submission" date="2020-07" db="EMBL/GenBank/DDBJ databases">
        <authorList>
            <person name="Feng X."/>
        </authorList>
    </citation>
    <scope>NUCLEOTIDE SEQUENCE [LARGE SCALE GENOMIC DNA]</scope>
    <source>
        <strain evidence="2 3">JCM14086</strain>
    </source>
</reference>
<comment type="caution">
    <text evidence="2">The sequence shown here is derived from an EMBL/GenBank/DDBJ whole genome shotgun (WGS) entry which is preliminary data.</text>
</comment>
<sequence length="360" mass="40443">MNIFCIRPIGFNVGNDVIYLGLKAALDEAFGCFVNLITVPATSKYESGVRSGLTSKTIHEINQYGDGVIVGGGNLYENGELDINIDALKSLEPPLMLFSLSRGRIYNRQDNLVNRTDVMSDKLLKALGERADFSLARDIATHEYLQSIGLSQTMLGGCPTIFLERITTKLPTVADRDRDCTLISVRHPSLMNISLQRQTQVHGDIANIIALLKERGHEDIRLLCHDHRDISFAASINEVPYVYISDPHAYLAMLKNCRLNITYRVHSALPCMALNTPFIKLSYDERALSLMDTVGFQDWNVDIVKSKNILSDVKDRLDRLTELPERRAAAEKSHWDRIKQTQDAAMKNFAQQAREYASIA</sequence>
<protein>
    <submittedName>
        <fullName evidence="2">Polysaccharide pyruvyl transferase family protein</fullName>
    </submittedName>
</protein>
<gene>
    <name evidence="2" type="ORF">H5P30_04690</name>
</gene>
<dbReference type="PANTHER" id="PTHR36836:SF1">
    <property type="entry name" value="COLANIC ACID BIOSYNTHESIS PROTEIN WCAK"/>
    <property type="match status" value="1"/>
</dbReference>
<evidence type="ECO:0000259" key="1">
    <source>
        <dbReference type="Pfam" id="PF04230"/>
    </source>
</evidence>
<dbReference type="InterPro" id="IPR007345">
    <property type="entry name" value="Polysacch_pyruvyl_Trfase"/>
</dbReference>
<dbReference type="Pfam" id="PF04230">
    <property type="entry name" value="PS_pyruv_trans"/>
    <property type="match status" value="1"/>
</dbReference>
<dbReference type="GO" id="GO:0016740">
    <property type="term" value="F:transferase activity"/>
    <property type="evidence" value="ECO:0007669"/>
    <property type="project" value="UniProtKB-KW"/>
</dbReference>
<dbReference type="Proteomes" id="UP000525652">
    <property type="component" value="Unassembled WGS sequence"/>
</dbReference>
<feature type="domain" description="Polysaccharide pyruvyl transferase" evidence="1">
    <location>
        <begin position="12"/>
        <end position="284"/>
    </location>
</feature>
<dbReference type="AlphaFoldDB" id="A0A7X1AWH2"/>
<dbReference type="EMBL" id="JACHVA010000046">
    <property type="protein sequence ID" value="MBC2601074.1"/>
    <property type="molecule type" value="Genomic_DNA"/>
</dbReference>
<organism evidence="2 3">
    <name type="scientific">Puniceicoccus vermicola</name>
    <dbReference type="NCBI Taxonomy" id="388746"/>
    <lineage>
        <taxon>Bacteria</taxon>
        <taxon>Pseudomonadati</taxon>
        <taxon>Verrucomicrobiota</taxon>
        <taxon>Opitutia</taxon>
        <taxon>Puniceicoccales</taxon>
        <taxon>Puniceicoccaceae</taxon>
        <taxon>Puniceicoccus</taxon>
    </lineage>
</organism>
<name>A0A7X1AWH2_9BACT</name>
<dbReference type="RefSeq" id="WP_185691800.1">
    <property type="nucleotide sequence ID" value="NZ_JACHVA010000046.1"/>
</dbReference>
<keyword evidence="3" id="KW-1185">Reference proteome</keyword>
<proteinExistence type="predicted"/>
<keyword evidence="2" id="KW-0808">Transferase</keyword>
<evidence type="ECO:0000313" key="2">
    <source>
        <dbReference type="EMBL" id="MBC2601074.1"/>
    </source>
</evidence>
<evidence type="ECO:0000313" key="3">
    <source>
        <dbReference type="Proteomes" id="UP000525652"/>
    </source>
</evidence>
<accession>A0A7X1AWH2</accession>
<dbReference type="PANTHER" id="PTHR36836">
    <property type="entry name" value="COLANIC ACID BIOSYNTHESIS PROTEIN WCAK"/>
    <property type="match status" value="1"/>
</dbReference>